<feature type="transmembrane region" description="Helical" evidence="6">
    <location>
        <begin position="251"/>
        <end position="271"/>
    </location>
</feature>
<keyword evidence="2" id="KW-1003">Cell membrane</keyword>
<evidence type="ECO:0000313" key="8">
    <source>
        <dbReference type="EMBL" id="OAZ09645.1"/>
    </source>
</evidence>
<dbReference type="PANTHER" id="PTHR43124">
    <property type="entry name" value="PURINE EFFLUX PUMP PBUE"/>
    <property type="match status" value="1"/>
</dbReference>
<dbReference type="InterPro" id="IPR050189">
    <property type="entry name" value="MFS_Efflux_Transporters"/>
</dbReference>
<feature type="transmembrane region" description="Helical" evidence="6">
    <location>
        <begin position="170"/>
        <end position="193"/>
    </location>
</feature>
<dbReference type="EMBL" id="JPVZ01000004">
    <property type="protein sequence ID" value="OAZ09645.1"/>
    <property type="molecule type" value="Genomic_DNA"/>
</dbReference>
<dbReference type="SUPFAM" id="SSF103473">
    <property type="entry name" value="MFS general substrate transporter"/>
    <property type="match status" value="1"/>
</dbReference>
<feature type="transmembrane region" description="Helical" evidence="6">
    <location>
        <begin position="80"/>
        <end position="99"/>
    </location>
</feature>
<proteinExistence type="predicted"/>
<feature type="transmembrane region" description="Helical" evidence="6">
    <location>
        <begin position="336"/>
        <end position="356"/>
    </location>
</feature>
<dbReference type="GO" id="GO:0005886">
    <property type="term" value="C:plasma membrane"/>
    <property type="evidence" value="ECO:0007669"/>
    <property type="project" value="UniProtKB-SubCell"/>
</dbReference>
<evidence type="ECO:0000256" key="6">
    <source>
        <dbReference type="SAM" id="Phobius"/>
    </source>
</evidence>
<evidence type="ECO:0000259" key="7">
    <source>
        <dbReference type="PROSITE" id="PS50850"/>
    </source>
</evidence>
<evidence type="ECO:0000256" key="5">
    <source>
        <dbReference type="ARBA" id="ARBA00023136"/>
    </source>
</evidence>
<accession>A0A853KYW5</accession>
<feature type="transmembrane region" description="Helical" evidence="6">
    <location>
        <begin position="52"/>
        <end position="73"/>
    </location>
</feature>
<feature type="transmembrane region" description="Helical" evidence="6">
    <location>
        <begin position="214"/>
        <end position="239"/>
    </location>
</feature>
<reference evidence="8 9" key="1">
    <citation type="submission" date="2014-07" db="EMBL/GenBank/DDBJ databases">
        <title>Draft genome sequence of Thalassospira tepidiphila 1-1B.</title>
        <authorList>
            <person name="Lai Q."/>
            <person name="Shao Z."/>
        </authorList>
    </citation>
    <scope>NUCLEOTIDE SEQUENCE [LARGE SCALE GENOMIC DNA]</scope>
    <source>
        <strain evidence="8 9">MCCC 1A03514</strain>
    </source>
</reference>
<comment type="subcellular location">
    <subcellularLocation>
        <location evidence="1">Cell membrane</location>
        <topology evidence="1">Multi-pass membrane protein</topology>
    </subcellularLocation>
</comment>
<dbReference type="AlphaFoldDB" id="A0A853KYW5"/>
<gene>
    <name evidence="8" type="ORF">TH4_10650</name>
</gene>
<dbReference type="InterPro" id="IPR011701">
    <property type="entry name" value="MFS"/>
</dbReference>
<protein>
    <submittedName>
        <fullName evidence="8">Transporter protein</fullName>
    </submittedName>
</protein>
<feature type="transmembrane region" description="Helical" evidence="6">
    <location>
        <begin position="20"/>
        <end position="40"/>
    </location>
</feature>
<keyword evidence="5 6" id="KW-0472">Membrane</keyword>
<feature type="transmembrane region" description="Helical" evidence="6">
    <location>
        <begin position="362"/>
        <end position="384"/>
    </location>
</feature>
<feature type="transmembrane region" description="Helical" evidence="6">
    <location>
        <begin position="140"/>
        <end position="164"/>
    </location>
</feature>
<evidence type="ECO:0000256" key="2">
    <source>
        <dbReference type="ARBA" id="ARBA00022475"/>
    </source>
</evidence>
<dbReference type="InterPro" id="IPR020846">
    <property type="entry name" value="MFS_dom"/>
</dbReference>
<keyword evidence="4 6" id="KW-1133">Transmembrane helix</keyword>
<dbReference type="PANTHER" id="PTHR43124:SF10">
    <property type="entry name" value="PURINE EFFLUX PUMP PBUE"/>
    <property type="match status" value="1"/>
</dbReference>
<dbReference type="GO" id="GO:0022857">
    <property type="term" value="F:transmembrane transporter activity"/>
    <property type="evidence" value="ECO:0007669"/>
    <property type="project" value="InterPro"/>
</dbReference>
<comment type="caution">
    <text evidence="8">The sequence shown here is derived from an EMBL/GenBank/DDBJ whole genome shotgun (WGS) entry which is preliminary data.</text>
</comment>
<feature type="transmembrane region" description="Helical" evidence="6">
    <location>
        <begin position="105"/>
        <end position="128"/>
    </location>
</feature>
<feature type="transmembrane region" description="Helical" evidence="6">
    <location>
        <begin position="278"/>
        <end position="298"/>
    </location>
</feature>
<dbReference type="InterPro" id="IPR036259">
    <property type="entry name" value="MFS_trans_sf"/>
</dbReference>
<dbReference type="Pfam" id="PF07690">
    <property type="entry name" value="MFS_1"/>
    <property type="match status" value="1"/>
</dbReference>
<keyword evidence="3 6" id="KW-0812">Transmembrane</keyword>
<name>A0A853KYW5_9PROT</name>
<evidence type="ECO:0000313" key="9">
    <source>
        <dbReference type="Proteomes" id="UP000094009"/>
    </source>
</evidence>
<feature type="domain" description="Major facilitator superfamily (MFS) profile" evidence="7">
    <location>
        <begin position="18"/>
        <end position="387"/>
    </location>
</feature>
<dbReference type="Gene3D" id="1.20.1250.20">
    <property type="entry name" value="MFS general substrate transporter like domains"/>
    <property type="match status" value="1"/>
</dbReference>
<evidence type="ECO:0000256" key="3">
    <source>
        <dbReference type="ARBA" id="ARBA00022692"/>
    </source>
</evidence>
<organism evidence="8 9">
    <name type="scientific">Thalassospira tepidiphila MCCC 1A03514</name>
    <dbReference type="NCBI Taxonomy" id="1177930"/>
    <lineage>
        <taxon>Bacteria</taxon>
        <taxon>Pseudomonadati</taxon>
        <taxon>Pseudomonadota</taxon>
        <taxon>Alphaproteobacteria</taxon>
        <taxon>Rhodospirillales</taxon>
        <taxon>Thalassospiraceae</taxon>
        <taxon>Thalassospira</taxon>
    </lineage>
</organism>
<dbReference type="Proteomes" id="UP000094009">
    <property type="component" value="Unassembled WGS sequence"/>
</dbReference>
<dbReference type="PROSITE" id="PS50850">
    <property type="entry name" value="MFS"/>
    <property type="match status" value="1"/>
</dbReference>
<evidence type="ECO:0000256" key="1">
    <source>
        <dbReference type="ARBA" id="ARBA00004651"/>
    </source>
</evidence>
<feature type="transmembrane region" description="Helical" evidence="6">
    <location>
        <begin position="304"/>
        <end position="324"/>
    </location>
</feature>
<evidence type="ECO:0000256" key="4">
    <source>
        <dbReference type="ARBA" id="ARBA00022989"/>
    </source>
</evidence>
<sequence>MMTDQNAEINPNAIRQVKVLALLGAVLLVGSNSFVLSPILSEVAGGLSTQPYHVAWAISAFGAATALSALTLAGMIDRMSVGRVLGGAALLLAVAQVSSALSQHWMWLCLSQALAGVAVGVLLPGSYATVTATAPKGREAARLGVVLTGWALSLVVAVPAAAFITEHLGWRMVYFLMAGLSVLVAGILVMLLSDVRGGMSKRTSPLRAFRLPGVWQLLAVMLVYMTAFYGCFAFFGVGVRTAFDLSAQGSGMFVMAYGVGFGVMGFVLGVISPKITRGYLCLVLLAIATSYATWGLTLQSQTSAMAGTAIWGMLNQLGLNAMVVSLNRQASDARGAVMGLNSAVTYSAVFAGPMIMGPIYAGFGFAAVAGFGAVLVMCGVIVSWRRA</sequence>